<gene>
    <name evidence="2" type="ORF">RUN39_v1_590129</name>
</gene>
<name>A0A0S4TV88_RALSL</name>
<evidence type="ECO:0000256" key="1">
    <source>
        <dbReference type="SAM" id="MobiDB-lite"/>
    </source>
</evidence>
<sequence>MGWGGAFALHGGEGMGVSLPAEPEAVPKSKLRAEVFAGLKPLAGVSEAAQPSLQRAASARVPAPDGDEPRRLERTLSSGGSLQHAPFGFDPEKYRARYGRTLTEKYGSRQPARAKSGKKAIQPDEREKLPGDGQWRTRVNPTRILVTPTGIKTQADLEHPGLISGAQAASRSLREMIDVERLVREPGKFQYKWDMSANGTFIIGNTLAPKPSGKGMHHLGHPTLVGGRKIPEARISGMLYADATGCLVINNDSGRFSEYADRDKSQLEAVAAFLEQHGLTVKVEWIDMQNGKAKKRPVVQLVNDPQLDW</sequence>
<feature type="region of interest" description="Disordered" evidence="1">
    <location>
        <begin position="105"/>
        <end position="136"/>
    </location>
</feature>
<organism evidence="2">
    <name type="scientific">Ralstonia solanacearum</name>
    <name type="common">Pseudomonas solanacearum</name>
    <dbReference type="NCBI Taxonomy" id="305"/>
    <lineage>
        <taxon>Bacteria</taxon>
        <taxon>Pseudomonadati</taxon>
        <taxon>Pseudomonadota</taxon>
        <taxon>Betaproteobacteria</taxon>
        <taxon>Burkholderiales</taxon>
        <taxon>Burkholderiaceae</taxon>
        <taxon>Ralstonia</taxon>
        <taxon>Ralstonia solanacearum species complex</taxon>
    </lineage>
</organism>
<evidence type="ECO:0000313" key="2">
    <source>
        <dbReference type="EMBL" id="CUV13571.1"/>
    </source>
</evidence>
<dbReference type="NCBIfam" id="NF041375">
    <property type="entry name" value="XopV"/>
    <property type="match status" value="1"/>
</dbReference>
<protein>
    <submittedName>
        <fullName evidence="2">Putative type III effector protein</fullName>
    </submittedName>
</protein>
<reference evidence="2" key="1">
    <citation type="submission" date="2015-10" db="EMBL/GenBank/DDBJ databases">
        <authorList>
            <person name="Gilbert D.G."/>
        </authorList>
    </citation>
    <scope>NUCLEOTIDE SEQUENCE</scope>
    <source>
        <strain evidence="2">Phyl III-seqv23</strain>
    </source>
</reference>
<feature type="compositionally biased region" description="Basic and acidic residues" evidence="1">
    <location>
        <begin position="121"/>
        <end position="130"/>
    </location>
</feature>
<accession>A0A0S4TV88</accession>
<dbReference type="AlphaFoldDB" id="A0A0S4TV88"/>
<dbReference type="EMBL" id="LN899819">
    <property type="protein sequence ID" value="CUV13571.1"/>
    <property type="molecule type" value="Genomic_DNA"/>
</dbReference>
<feature type="region of interest" description="Disordered" evidence="1">
    <location>
        <begin position="46"/>
        <end position="89"/>
    </location>
</feature>
<proteinExistence type="predicted"/>